<keyword evidence="7" id="KW-0378">Hydrolase</keyword>
<dbReference type="AlphaFoldDB" id="A0A6T7XDN4"/>
<dbReference type="EC" id="3.1.2.6" evidence="5"/>
<sequence>MPAMVTPVSTLTQLSGVVRNTARSPAPLLGSRACSPAHASTPCVALCSRRAYDTIGNVSASRGCFSASRDAQLRTRPVMMSRRSVSSVTATSLQIELVPCLSDNYSFLIHDPETGVTAAVDPAEPTPFEDILESRGLKLDYILNTHHHGDHVGGNKALKQKYSATVVGPSADKDRIPGIDIALADGDTFQLGAHTLTVYDTPGHTRGHIIYHCPSAEAVFVGDTLFALGCGRLFEGTAAQMFDSLAKIKAMPGATKVYCAHEYTQANARFCLSRPDPSPALVARADEIAALREQNVPTVPTTVQRELETNPFLMVASAAEFAELRTAKDNF</sequence>
<dbReference type="GO" id="GO:0004416">
    <property type="term" value="F:hydroxyacylglutathione hydrolase activity"/>
    <property type="evidence" value="ECO:0007669"/>
    <property type="project" value="UniProtKB-EC"/>
</dbReference>
<comment type="cofactor">
    <cofactor evidence="2">
        <name>Zn(2+)</name>
        <dbReference type="ChEBI" id="CHEBI:29105"/>
    </cofactor>
</comment>
<evidence type="ECO:0000256" key="7">
    <source>
        <dbReference type="ARBA" id="ARBA00022801"/>
    </source>
</evidence>
<dbReference type="PANTHER" id="PTHR43705:SF1">
    <property type="entry name" value="HYDROXYACYLGLUTATHIONE HYDROLASE GLOB"/>
    <property type="match status" value="1"/>
</dbReference>
<dbReference type="PANTHER" id="PTHR43705">
    <property type="entry name" value="HYDROXYACYLGLUTATHIONE HYDROLASE"/>
    <property type="match status" value="1"/>
</dbReference>
<dbReference type="Pfam" id="PF00753">
    <property type="entry name" value="Lactamase_B"/>
    <property type="match status" value="1"/>
</dbReference>
<dbReference type="InterPro" id="IPR032282">
    <property type="entry name" value="HAGH_C"/>
</dbReference>
<dbReference type="SMART" id="SM00849">
    <property type="entry name" value="Lactamase_B"/>
    <property type="match status" value="1"/>
</dbReference>
<evidence type="ECO:0000259" key="10">
    <source>
        <dbReference type="SMART" id="SM00849"/>
    </source>
</evidence>
<proteinExistence type="inferred from homology"/>
<dbReference type="InterPro" id="IPR036866">
    <property type="entry name" value="RibonucZ/Hydroxyglut_hydro"/>
</dbReference>
<dbReference type="InterPro" id="IPR017782">
    <property type="entry name" value="Hydroxyacylglutathione_Hdrlase"/>
</dbReference>
<gene>
    <name evidence="11" type="ORF">POBO1169_LOCUS11444</name>
    <name evidence="12" type="ORF">POBO1169_LOCUS11445</name>
</gene>
<dbReference type="EMBL" id="HBFA01022524">
    <property type="protein sequence ID" value="CAD8672699.1"/>
    <property type="molecule type" value="Transcribed_RNA"/>
</dbReference>
<dbReference type="SUPFAM" id="SSF56281">
    <property type="entry name" value="Metallo-hydrolase/oxidoreductase"/>
    <property type="match status" value="1"/>
</dbReference>
<evidence type="ECO:0000256" key="4">
    <source>
        <dbReference type="ARBA" id="ARBA00006759"/>
    </source>
</evidence>
<dbReference type="InterPro" id="IPR035680">
    <property type="entry name" value="Clx_II_MBL"/>
</dbReference>
<dbReference type="PROSITE" id="PS00743">
    <property type="entry name" value="BETA_LACTAMASE_B_1"/>
    <property type="match status" value="1"/>
</dbReference>
<evidence type="ECO:0000313" key="12">
    <source>
        <dbReference type="EMBL" id="CAD8672701.1"/>
    </source>
</evidence>
<dbReference type="GO" id="GO:0017001">
    <property type="term" value="P:antibiotic catabolic process"/>
    <property type="evidence" value="ECO:0007669"/>
    <property type="project" value="InterPro"/>
</dbReference>
<evidence type="ECO:0000313" key="11">
    <source>
        <dbReference type="EMBL" id="CAD8672699.1"/>
    </source>
</evidence>
<dbReference type="InterPro" id="IPR050110">
    <property type="entry name" value="Glyoxalase_II_hydrolase"/>
</dbReference>
<evidence type="ECO:0000256" key="2">
    <source>
        <dbReference type="ARBA" id="ARBA00001947"/>
    </source>
</evidence>
<dbReference type="GO" id="GO:0019243">
    <property type="term" value="P:methylglyoxal catabolic process to D-lactate via S-lactoyl-glutathione"/>
    <property type="evidence" value="ECO:0007669"/>
    <property type="project" value="InterPro"/>
</dbReference>
<dbReference type="GO" id="GO:0008270">
    <property type="term" value="F:zinc ion binding"/>
    <property type="evidence" value="ECO:0007669"/>
    <property type="project" value="InterPro"/>
</dbReference>
<evidence type="ECO:0000256" key="8">
    <source>
        <dbReference type="ARBA" id="ARBA00022833"/>
    </source>
</evidence>
<feature type="domain" description="Metallo-beta-lactamase" evidence="10">
    <location>
        <begin position="103"/>
        <end position="261"/>
    </location>
</feature>
<organism evidence="12">
    <name type="scientific">Pyramimonas obovata</name>
    <dbReference type="NCBI Taxonomy" id="1411642"/>
    <lineage>
        <taxon>Eukaryota</taxon>
        <taxon>Viridiplantae</taxon>
        <taxon>Chlorophyta</taxon>
        <taxon>Pyramimonadophyceae</taxon>
        <taxon>Pyramimonadales</taxon>
        <taxon>Pyramimonadaceae</taxon>
        <taxon>Pyramimonas</taxon>
        <taxon>Pyramimonas incertae sedis</taxon>
    </lineage>
</organism>
<reference evidence="12" key="1">
    <citation type="submission" date="2021-01" db="EMBL/GenBank/DDBJ databases">
        <authorList>
            <person name="Corre E."/>
            <person name="Pelletier E."/>
            <person name="Niang G."/>
            <person name="Scheremetjew M."/>
            <person name="Finn R."/>
            <person name="Kale V."/>
            <person name="Holt S."/>
            <person name="Cochrane G."/>
            <person name="Meng A."/>
            <person name="Brown T."/>
            <person name="Cohen L."/>
        </authorList>
    </citation>
    <scope>NUCLEOTIDE SEQUENCE</scope>
    <source>
        <strain evidence="12">CCMP722</strain>
    </source>
</reference>
<keyword evidence="8" id="KW-0862">Zinc</keyword>
<dbReference type="NCBIfam" id="TIGR03413">
    <property type="entry name" value="GSH_gloB"/>
    <property type="match status" value="1"/>
</dbReference>
<accession>A0A6T7XDN4</accession>
<dbReference type="InterPro" id="IPR001018">
    <property type="entry name" value="Beta-lactamase_class-B_CS"/>
</dbReference>
<keyword evidence="6" id="KW-0479">Metal-binding</keyword>
<dbReference type="Gene3D" id="3.60.15.10">
    <property type="entry name" value="Ribonuclease Z/Hydroxyacylglutathione hydrolase-like"/>
    <property type="match status" value="1"/>
</dbReference>
<evidence type="ECO:0000256" key="9">
    <source>
        <dbReference type="ARBA" id="ARBA00031044"/>
    </source>
</evidence>
<dbReference type="HAMAP" id="MF_01374">
    <property type="entry name" value="Glyoxalase_2"/>
    <property type="match status" value="1"/>
</dbReference>
<dbReference type="InterPro" id="IPR001279">
    <property type="entry name" value="Metallo-B-lactamas"/>
</dbReference>
<comment type="catalytic activity">
    <reaction evidence="1">
        <text>an S-(2-hydroxyacyl)glutathione + H2O = a 2-hydroxy carboxylate + glutathione + H(+)</text>
        <dbReference type="Rhea" id="RHEA:21864"/>
        <dbReference type="ChEBI" id="CHEBI:15377"/>
        <dbReference type="ChEBI" id="CHEBI:15378"/>
        <dbReference type="ChEBI" id="CHEBI:57925"/>
        <dbReference type="ChEBI" id="CHEBI:58896"/>
        <dbReference type="ChEBI" id="CHEBI:71261"/>
        <dbReference type="EC" id="3.1.2.6"/>
    </reaction>
</comment>
<comment type="similarity">
    <text evidence="4">Belongs to the metallo-beta-lactamase superfamily. Glyoxalase II family.</text>
</comment>
<name>A0A6T7XDN4_9CHLO</name>
<dbReference type="CDD" id="cd07723">
    <property type="entry name" value="hydroxyacylglutathione_hydrolase_MBL-fold"/>
    <property type="match status" value="1"/>
</dbReference>
<dbReference type="EMBL" id="HBFA01022525">
    <property type="protein sequence ID" value="CAD8672701.1"/>
    <property type="molecule type" value="Transcribed_RNA"/>
</dbReference>
<dbReference type="GO" id="GO:0008800">
    <property type="term" value="F:beta-lactamase activity"/>
    <property type="evidence" value="ECO:0007669"/>
    <property type="project" value="InterPro"/>
</dbReference>
<evidence type="ECO:0000256" key="1">
    <source>
        <dbReference type="ARBA" id="ARBA00001623"/>
    </source>
</evidence>
<protein>
    <recommendedName>
        <fullName evidence="5">hydroxyacylglutathione hydrolase</fullName>
        <ecNumber evidence="5">3.1.2.6</ecNumber>
    </recommendedName>
    <alternativeName>
        <fullName evidence="9">Glyoxalase II</fullName>
    </alternativeName>
</protein>
<comment type="pathway">
    <text evidence="3">Secondary metabolite metabolism; methylglyoxal degradation; (R)-lactate from methylglyoxal: step 2/2.</text>
</comment>
<dbReference type="Pfam" id="PF16123">
    <property type="entry name" value="HAGH_C"/>
    <property type="match status" value="1"/>
</dbReference>
<evidence type="ECO:0000256" key="3">
    <source>
        <dbReference type="ARBA" id="ARBA00004963"/>
    </source>
</evidence>
<evidence type="ECO:0000256" key="6">
    <source>
        <dbReference type="ARBA" id="ARBA00022723"/>
    </source>
</evidence>
<evidence type="ECO:0000256" key="5">
    <source>
        <dbReference type="ARBA" id="ARBA00011917"/>
    </source>
</evidence>